<dbReference type="InterPro" id="IPR006164">
    <property type="entry name" value="DNA_bd_Ku70/Ku80"/>
</dbReference>
<keyword evidence="8" id="KW-0238">DNA-binding</keyword>
<dbReference type="SUPFAM" id="SSF100939">
    <property type="entry name" value="SPOC domain-like"/>
    <property type="match status" value="1"/>
</dbReference>
<dbReference type="Pfam" id="PF02735">
    <property type="entry name" value="Ku"/>
    <property type="match status" value="1"/>
</dbReference>
<protein>
    <submittedName>
        <fullName evidence="15">X-ray repair cross-complementing protein 5-like</fullName>
    </submittedName>
</protein>
<keyword evidence="5" id="KW-0378">Hydrolase</keyword>
<dbReference type="InterPro" id="IPR036465">
    <property type="entry name" value="vWFA_dom_sf"/>
</dbReference>
<dbReference type="InterPro" id="IPR016194">
    <property type="entry name" value="SPOC-like_C_dom_sf"/>
</dbReference>
<evidence type="ECO:0000256" key="10">
    <source>
        <dbReference type="ARBA" id="ARBA00023204"/>
    </source>
</evidence>
<comment type="similarity">
    <text evidence="2">Belongs to the ku80 family.</text>
</comment>
<proteinExistence type="inferred from homology"/>
<evidence type="ECO:0000256" key="1">
    <source>
        <dbReference type="ARBA" id="ARBA00004123"/>
    </source>
</evidence>
<evidence type="ECO:0000256" key="12">
    <source>
        <dbReference type="SAM" id="MobiDB-lite"/>
    </source>
</evidence>
<evidence type="ECO:0000313" key="14">
    <source>
        <dbReference type="Proteomes" id="UP000694941"/>
    </source>
</evidence>
<evidence type="ECO:0000256" key="5">
    <source>
        <dbReference type="ARBA" id="ARBA00022801"/>
    </source>
</evidence>
<gene>
    <name evidence="15" type="primary">LOC106457371</name>
</gene>
<evidence type="ECO:0000256" key="7">
    <source>
        <dbReference type="ARBA" id="ARBA00022840"/>
    </source>
</evidence>
<evidence type="ECO:0000256" key="4">
    <source>
        <dbReference type="ARBA" id="ARBA00022763"/>
    </source>
</evidence>
<dbReference type="GeneID" id="106457371"/>
<dbReference type="PANTHER" id="PTHR12604">
    <property type="entry name" value="KU AUTOANTIGEN DNA HELICASE"/>
    <property type="match status" value="1"/>
</dbReference>
<name>A0ABM1S5T4_LIMPO</name>
<keyword evidence="7" id="KW-0067">ATP-binding</keyword>
<dbReference type="Gene3D" id="2.40.290.10">
    <property type="match status" value="1"/>
</dbReference>
<dbReference type="Gene3D" id="1.10.1600.10">
    <property type="match status" value="1"/>
</dbReference>
<feature type="region of interest" description="Disordered" evidence="12">
    <location>
        <begin position="164"/>
        <end position="195"/>
    </location>
</feature>
<feature type="domain" description="Ku" evidence="13">
    <location>
        <begin position="291"/>
        <end position="430"/>
    </location>
</feature>
<keyword evidence="6" id="KW-0347">Helicase</keyword>
<evidence type="ECO:0000259" key="13">
    <source>
        <dbReference type="SMART" id="SM00559"/>
    </source>
</evidence>
<evidence type="ECO:0000256" key="3">
    <source>
        <dbReference type="ARBA" id="ARBA00022741"/>
    </source>
</evidence>
<evidence type="ECO:0000256" key="11">
    <source>
        <dbReference type="ARBA" id="ARBA00023242"/>
    </source>
</evidence>
<comment type="subcellular location">
    <subcellularLocation>
        <location evidence="1">Nucleus</location>
    </subcellularLocation>
</comment>
<dbReference type="Proteomes" id="UP000694941">
    <property type="component" value="Unplaced"/>
</dbReference>
<evidence type="ECO:0000256" key="9">
    <source>
        <dbReference type="ARBA" id="ARBA00023172"/>
    </source>
</evidence>
<feature type="compositionally biased region" description="Basic and acidic residues" evidence="12">
    <location>
        <begin position="180"/>
        <end position="192"/>
    </location>
</feature>
<keyword evidence="4" id="KW-0227">DNA damage</keyword>
<evidence type="ECO:0000313" key="15">
    <source>
        <dbReference type="RefSeq" id="XP_022238989.1"/>
    </source>
</evidence>
<accession>A0ABM1S5T4</accession>
<sequence>MAANKEAVVILLDVGPGMNDGEEDGPTSLQQAKACIGMILQRRIFSESKDEFALVLLGTQETANNLADTESGEYCHITVARNLKQADWKLLQFVQDIEVSMVSADFVDGIVIGMDVLMHQTQGQKFAGQRLLLFSNFSSEYSPDQVDIIISGIKKTGMELNVIGPTSLGSGNKEDEDSREDQNQNHLHDQKPKTTQQLAGEALLQRILDETNGEAYSFSEALPALTNYQKKNIQSAGWNSPLEIAGNLRIPVTGYIKASEFKLKSWKTACAQRPEVKVLRETTYHMNDEAQTEVPKQDTIPAYRYGTTLVPFSEEDKVNMEYKTGDKGLKVLGFTKQDYVRQHWLLGDKTMYIVGKKDQQSAQVALSAFIRALYETSMVAIVRYAYSARSSPRIGFLSPRIKPGYECLVFIQLPFMEDLRRFIFAPLDLNKKNIPTADQLKAVDELIDSMDLTTANVGEDGAREEALKAQEVVNPYIQRLYQLVLAPLSDVLGPQEEVLQDETHDVACTKVQTK</sequence>
<keyword evidence="14" id="KW-1185">Reference proteome</keyword>
<dbReference type="InterPro" id="IPR024193">
    <property type="entry name" value="Ku80"/>
</dbReference>
<dbReference type="CDD" id="cd00873">
    <property type="entry name" value="KU80"/>
    <property type="match status" value="1"/>
</dbReference>
<keyword evidence="10" id="KW-0234">DNA repair</keyword>
<keyword evidence="11" id="KW-0539">Nucleus</keyword>
<dbReference type="RefSeq" id="XP_022238989.1">
    <property type="nucleotide sequence ID" value="XM_022383281.1"/>
</dbReference>
<dbReference type="Pfam" id="PF03731">
    <property type="entry name" value="Ku_N"/>
    <property type="match status" value="1"/>
</dbReference>
<evidence type="ECO:0000256" key="2">
    <source>
        <dbReference type="ARBA" id="ARBA00007726"/>
    </source>
</evidence>
<evidence type="ECO:0000256" key="6">
    <source>
        <dbReference type="ARBA" id="ARBA00022806"/>
    </source>
</evidence>
<dbReference type="InterPro" id="IPR005161">
    <property type="entry name" value="Ku_N"/>
</dbReference>
<reference evidence="15" key="1">
    <citation type="submission" date="2025-08" db="UniProtKB">
        <authorList>
            <consortium name="RefSeq"/>
        </authorList>
    </citation>
    <scope>IDENTIFICATION</scope>
    <source>
        <tissue evidence="15">Muscle</tissue>
    </source>
</reference>
<dbReference type="SMART" id="SM00559">
    <property type="entry name" value="Ku78"/>
    <property type="match status" value="1"/>
</dbReference>
<evidence type="ECO:0000256" key="8">
    <source>
        <dbReference type="ARBA" id="ARBA00023125"/>
    </source>
</evidence>
<keyword evidence="3" id="KW-0547">Nucleotide-binding</keyword>
<organism evidence="14 15">
    <name type="scientific">Limulus polyphemus</name>
    <name type="common">Atlantic horseshoe crab</name>
    <dbReference type="NCBI Taxonomy" id="6850"/>
    <lineage>
        <taxon>Eukaryota</taxon>
        <taxon>Metazoa</taxon>
        <taxon>Ecdysozoa</taxon>
        <taxon>Arthropoda</taxon>
        <taxon>Chelicerata</taxon>
        <taxon>Merostomata</taxon>
        <taxon>Xiphosura</taxon>
        <taxon>Limulidae</taxon>
        <taxon>Limulus</taxon>
    </lineage>
</organism>
<dbReference type="SUPFAM" id="SSF53300">
    <property type="entry name" value="vWA-like"/>
    <property type="match status" value="1"/>
</dbReference>
<dbReference type="PANTHER" id="PTHR12604:SF4">
    <property type="entry name" value="X-RAY REPAIR CROSS-COMPLEMENTING PROTEIN 5"/>
    <property type="match status" value="1"/>
</dbReference>
<dbReference type="Gene3D" id="3.40.50.410">
    <property type="entry name" value="von Willebrand factor, type A domain"/>
    <property type="match status" value="1"/>
</dbReference>
<keyword evidence="9" id="KW-0233">DNA recombination</keyword>